<dbReference type="Gene3D" id="3.40.30.10">
    <property type="entry name" value="Glutaredoxin"/>
    <property type="match status" value="1"/>
</dbReference>
<protein>
    <submittedName>
        <fullName evidence="4">Glutathione S-transferase like protein</fullName>
    </submittedName>
</protein>
<dbReference type="PANTHER" id="PTHR44051">
    <property type="entry name" value="GLUTATHIONE S-TRANSFERASE-RELATED"/>
    <property type="match status" value="1"/>
</dbReference>
<dbReference type="Pfam" id="PF00043">
    <property type="entry name" value="GST_C"/>
    <property type="match status" value="1"/>
</dbReference>
<evidence type="ECO:0000313" key="4">
    <source>
        <dbReference type="EMBL" id="KAK7541462.1"/>
    </source>
</evidence>
<dbReference type="Pfam" id="PF13409">
    <property type="entry name" value="GST_N_2"/>
    <property type="match status" value="1"/>
</dbReference>
<evidence type="ECO:0000313" key="5">
    <source>
        <dbReference type="Proteomes" id="UP001365128"/>
    </source>
</evidence>
<dbReference type="Gene3D" id="1.20.1050.10">
    <property type="match status" value="1"/>
</dbReference>
<name>A0ABR1M3N3_9PEZI</name>
<accession>A0ABR1M3N3</accession>
<dbReference type="InterPro" id="IPR036282">
    <property type="entry name" value="Glutathione-S-Trfase_C_sf"/>
</dbReference>
<dbReference type="InterPro" id="IPR010987">
    <property type="entry name" value="Glutathione-S-Trfase_C-like"/>
</dbReference>
<sequence>MTITIHHLQRSQSERVVWLAEELGIPYEIKIYQRDRQTLLAPPELKAISPAGTSPVMQDGALCMSESAAIMEYLMTKHAAGRMSVPPSAPNYTDYIFWFHWGIGTLQPTIQTLMFMRFAGLAASENPIIQAFQARVDLALKMLDDRLRKSTWLAGDEFTAADIMCAFGVTTMRLFCPFSLEGYEGILGFLSRIAERPAYKATIEKAESGETMGVVPTLMKEAPEPLKTF</sequence>
<comment type="similarity">
    <text evidence="1">Belongs to the GST superfamily.</text>
</comment>
<dbReference type="InterPro" id="IPR004045">
    <property type="entry name" value="Glutathione_S-Trfase_N"/>
</dbReference>
<feature type="domain" description="GST C-terminal" evidence="3">
    <location>
        <begin position="88"/>
        <end position="229"/>
    </location>
</feature>
<dbReference type="InterPro" id="IPR036249">
    <property type="entry name" value="Thioredoxin-like_sf"/>
</dbReference>
<gene>
    <name evidence="4" type="ORF">IWX46DRAFT_177116</name>
</gene>
<evidence type="ECO:0000259" key="3">
    <source>
        <dbReference type="PROSITE" id="PS50405"/>
    </source>
</evidence>
<reference evidence="4 5" key="1">
    <citation type="submission" date="2024-04" db="EMBL/GenBank/DDBJ databases">
        <title>Phyllosticta paracitricarpa is synonymous to the EU quarantine fungus P. citricarpa based on phylogenomic analyses.</title>
        <authorList>
            <consortium name="Lawrence Berkeley National Laboratory"/>
            <person name="Van Ingen-Buijs V.A."/>
            <person name="Van Westerhoven A.C."/>
            <person name="Haridas S."/>
            <person name="Skiadas P."/>
            <person name="Martin F."/>
            <person name="Groenewald J.Z."/>
            <person name="Crous P.W."/>
            <person name="Seidl M.F."/>
        </authorList>
    </citation>
    <scope>NUCLEOTIDE SEQUENCE [LARGE SCALE GENOMIC DNA]</scope>
    <source>
        <strain evidence="4 5">CBS 122670</strain>
    </source>
</reference>
<dbReference type="InterPro" id="IPR040079">
    <property type="entry name" value="Glutathione_S-Trfase"/>
</dbReference>
<dbReference type="SFLD" id="SFLDG01150">
    <property type="entry name" value="Main.1:_Beta-like"/>
    <property type="match status" value="1"/>
</dbReference>
<dbReference type="InterPro" id="IPR004046">
    <property type="entry name" value="GST_C"/>
</dbReference>
<keyword evidence="5" id="KW-1185">Reference proteome</keyword>
<dbReference type="CDD" id="cd03046">
    <property type="entry name" value="GST_N_GTT1_like"/>
    <property type="match status" value="1"/>
</dbReference>
<evidence type="ECO:0000256" key="1">
    <source>
        <dbReference type="ARBA" id="ARBA00007409"/>
    </source>
</evidence>
<dbReference type="EMBL" id="JBBPDW010000024">
    <property type="protein sequence ID" value="KAK7541462.1"/>
    <property type="molecule type" value="Genomic_DNA"/>
</dbReference>
<dbReference type="SFLD" id="SFLDS00019">
    <property type="entry name" value="Glutathione_Transferase_(cytos"/>
    <property type="match status" value="1"/>
</dbReference>
<evidence type="ECO:0000259" key="2">
    <source>
        <dbReference type="PROSITE" id="PS50404"/>
    </source>
</evidence>
<dbReference type="SUPFAM" id="SSF52833">
    <property type="entry name" value="Thioredoxin-like"/>
    <property type="match status" value="1"/>
</dbReference>
<dbReference type="PROSITE" id="PS50405">
    <property type="entry name" value="GST_CTER"/>
    <property type="match status" value="1"/>
</dbReference>
<dbReference type="PROSITE" id="PS50404">
    <property type="entry name" value="GST_NTER"/>
    <property type="match status" value="1"/>
</dbReference>
<dbReference type="PANTHER" id="PTHR44051:SF9">
    <property type="entry name" value="GLUTATHIONE S-TRANSFERASE 1"/>
    <property type="match status" value="1"/>
</dbReference>
<dbReference type="Proteomes" id="UP001365128">
    <property type="component" value="Unassembled WGS sequence"/>
</dbReference>
<organism evidence="4 5">
    <name type="scientific">Phyllosticta citricarpa</name>
    <dbReference type="NCBI Taxonomy" id="55181"/>
    <lineage>
        <taxon>Eukaryota</taxon>
        <taxon>Fungi</taxon>
        <taxon>Dikarya</taxon>
        <taxon>Ascomycota</taxon>
        <taxon>Pezizomycotina</taxon>
        <taxon>Dothideomycetes</taxon>
        <taxon>Dothideomycetes incertae sedis</taxon>
        <taxon>Botryosphaeriales</taxon>
        <taxon>Phyllostictaceae</taxon>
        <taxon>Phyllosticta</taxon>
    </lineage>
</organism>
<dbReference type="SFLD" id="SFLDG00358">
    <property type="entry name" value="Main_(cytGST)"/>
    <property type="match status" value="1"/>
</dbReference>
<comment type="caution">
    <text evidence="4">The sequence shown here is derived from an EMBL/GenBank/DDBJ whole genome shotgun (WGS) entry which is preliminary data.</text>
</comment>
<feature type="domain" description="GST N-terminal" evidence="2">
    <location>
        <begin position="1"/>
        <end position="82"/>
    </location>
</feature>
<proteinExistence type="inferred from homology"/>
<dbReference type="SUPFAM" id="SSF47616">
    <property type="entry name" value="GST C-terminal domain-like"/>
    <property type="match status" value="1"/>
</dbReference>